<name>A0ABQ0LXB7_MYCCL</name>
<gene>
    <name evidence="4" type="ORF">MCHLO_12450</name>
</gene>
<protein>
    <recommendedName>
        <fullName evidence="3">GATA-type domain-containing protein</fullName>
    </recommendedName>
</protein>
<accession>A0ABQ0LXB7</accession>
<dbReference type="EMBL" id="DF849094">
    <property type="protein sequence ID" value="GAT55720.1"/>
    <property type="molecule type" value="Genomic_DNA"/>
</dbReference>
<dbReference type="PROSITE" id="PS50114">
    <property type="entry name" value="GATA_ZN_FINGER_2"/>
    <property type="match status" value="1"/>
</dbReference>
<sequence length="200" mass="21591">MLAKAEDFDDWNIFDSKEIAVGGVQAVPELSLLNLETAEASAWRSSYLTGGPRPIAATEKFDGNSNIQLKLDGGTATGFLDLTPALEYTGIPGINVTNSLRTPPQSPSQPRRPARPSRNIYFTHCPSCQRPASECGQPRKGAVSGCMVCSACGQYERRTNLLRPLHLKVRTGIRRFGVDTEPANAPGLLGAQDWHGPFAP</sequence>
<keyword evidence="1" id="KW-0863">Zinc-finger</keyword>
<organism evidence="4 5">
    <name type="scientific">Mycena chlorophos</name>
    <name type="common">Agaric fungus</name>
    <name type="synonym">Agaricus chlorophos</name>
    <dbReference type="NCBI Taxonomy" id="658473"/>
    <lineage>
        <taxon>Eukaryota</taxon>
        <taxon>Fungi</taxon>
        <taxon>Dikarya</taxon>
        <taxon>Basidiomycota</taxon>
        <taxon>Agaricomycotina</taxon>
        <taxon>Agaricomycetes</taxon>
        <taxon>Agaricomycetidae</taxon>
        <taxon>Agaricales</taxon>
        <taxon>Marasmiineae</taxon>
        <taxon>Mycenaceae</taxon>
        <taxon>Mycena</taxon>
    </lineage>
</organism>
<dbReference type="InterPro" id="IPR000679">
    <property type="entry name" value="Znf_GATA"/>
</dbReference>
<dbReference type="Proteomes" id="UP000815677">
    <property type="component" value="Unassembled WGS sequence"/>
</dbReference>
<keyword evidence="1" id="KW-0479">Metal-binding</keyword>
<reference evidence="4" key="1">
    <citation type="submission" date="2014-09" db="EMBL/GenBank/DDBJ databases">
        <title>Genome sequence of the luminous mushroom Mycena chlorophos for searching fungal bioluminescence genes.</title>
        <authorList>
            <person name="Tanaka Y."/>
            <person name="Kasuga D."/>
            <person name="Oba Y."/>
            <person name="Hase S."/>
            <person name="Sato K."/>
            <person name="Oba Y."/>
            <person name="Sakakibara Y."/>
        </authorList>
    </citation>
    <scope>NUCLEOTIDE SEQUENCE</scope>
</reference>
<proteinExistence type="predicted"/>
<evidence type="ECO:0000256" key="2">
    <source>
        <dbReference type="SAM" id="MobiDB-lite"/>
    </source>
</evidence>
<evidence type="ECO:0000313" key="5">
    <source>
        <dbReference type="Proteomes" id="UP000815677"/>
    </source>
</evidence>
<evidence type="ECO:0000313" key="4">
    <source>
        <dbReference type="EMBL" id="GAT55720.1"/>
    </source>
</evidence>
<keyword evidence="5" id="KW-1185">Reference proteome</keyword>
<keyword evidence="1" id="KW-0862">Zinc</keyword>
<feature type="region of interest" description="Disordered" evidence="2">
    <location>
        <begin position="96"/>
        <end position="116"/>
    </location>
</feature>
<evidence type="ECO:0000256" key="1">
    <source>
        <dbReference type="PROSITE-ProRule" id="PRU00094"/>
    </source>
</evidence>
<evidence type="ECO:0000259" key="3">
    <source>
        <dbReference type="PROSITE" id="PS50114"/>
    </source>
</evidence>
<feature type="domain" description="GATA-type" evidence="3">
    <location>
        <begin position="144"/>
        <end position="175"/>
    </location>
</feature>